<organism evidence="1 2">
    <name type="scientific">Prorocentrum cordatum</name>
    <dbReference type="NCBI Taxonomy" id="2364126"/>
    <lineage>
        <taxon>Eukaryota</taxon>
        <taxon>Sar</taxon>
        <taxon>Alveolata</taxon>
        <taxon>Dinophyceae</taxon>
        <taxon>Prorocentrales</taxon>
        <taxon>Prorocentraceae</taxon>
        <taxon>Prorocentrum</taxon>
    </lineage>
</organism>
<dbReference type="Proteomes" id="UP001189429">
    <property type="component" value="Unassembled WGS sequence"/>
</dbReference>
<protein>
    <submittedName>
        <fullName evidence="1">Uncharacterized protein</fullName>
    </submittedName>
</protein>
<gene>
    <name evidence="1" type="ORF">PCOR1329_LOCUS12825</name>
</gene>
<proteinExistence type="predicted"/>
<reference evidence="1" key="1">
    <citation type="submission" date="2023-10" db="EMBL/GenBank/DDBJ databases">
        <authorList>
            <person name="Chen Y."/>
            <person name="Shah S."/>
            <person name="Dougan E. K."/>
            <person name="Thang M."/>
            <person name="Chan C."/>
        </authorList>
    </citation>
    <scope>NUCLEOTIDE SEQUENCE [LARGE SCALE GENOMIC DNA]</scope>
</reference>
<name>A0ABN9QKU8_9DINO</name>
<evidence type="ECO:0000313" key="2">
    <source>
        <dbReference type="Proteomes" id="UP001189429"/>
    </source>
</evidence>
<keyword evidence="2" id="KW-1185">Reference proteome</keyword>
<accession>A0ABN9QKU8</accession>
<evidence type="ECO:0000313" key="1">
    <source>
        <dbReference type="EMBL" id="CAK0806699.1"/>
    </source>
</evidence>
<dbReference type="EMBL" id="CAUYUJ010003769">
    <property type="protein sequence ID" value="CAK0806699.1"/>
    <property type="molecule type" value="Genomic_DNA"/>
</dbReference>
<sequence length="464" mass="50658">MAALQLQPQRGPRTFELKPGAWPRQRLTQRVLLLGKGFSGICRLGQPSADDCGDIFVSLDAERAFDPLEYTSGLTRDYDAWQVKLLRQANSFKEVKETLYSLAPPRRSLNGLTAVPHLAGSVWIARWAWVVFGQFSDCFNRCFGCCELAAVWFSFDFGNSGGDWPQGKVATPPIGEVPRRTLHQHFLDDINGSASVQLAACHSQWVTKVEMTFSVHHEQENCEPFRVSGTGLKRQLSQAAPGRARLADPVGVRSLAKGGHPFAKWVLEQWRQHPGRLHSMARDPKPVVHGGSCTWLAVADPAELMSYKRKGSVLWRGHFGPWMGSLGAQCRCGALLKGVLAPLPRASLECRPECSSQLGILSADNKFGSHAARVVVDGELLGNLMANVLAKAAVGSLAIIPGCILFRGAAMRALCGGAGFGFGAGVGWTQGDYYVRHPAIAPYPSMPWEVAAGWKEWLASRKFL</sequence>
<comment type="caution">
    <text evidence="1">The sequence shown here is derived from an EMBL/GenBank/DDBJ whole genome shotgun (WGS) entry which is preliminary data.</text>
</comment>